<dbReference type="STRING" id="1365950.SAMN05428963_108188"/>
<name>A0A1T4S1Z2_9HYPH</name>
<dbReference type="InterPro" id="IPR013762">
    <property type="entry name" value="Integrase-like_cat_sf"/>
</dbReference>
<reference evidence="4" key="1">
    <citation type="submission" date="2017-02" db="EMBL/GenBank/DDBJ databases">
        <authorList>
            <person name="Varghese N."/>
            <person name="Submissions S."/>
        </authorList>
    </citation>
    <scope>NUCLEOTIDE SEQUENCE [LARGE SCALE GENOMIC DNA]</scope>
    <source>
        <strain evidence="4">USBA 369</strain>
    </source>
</reference>
<gene>
    <name evidence="3" type="ORF">SAMN05428963_108188</name>
</gene>
<dbReference type="AlphaFoldDB" id="A0A1T4S1Z2"/>
<feature type="compositionally biased region" description="Basic and acidic residues" evidence="2">
    <location>
        <begin position="60"/>
        <end position="69"/>
    </location>
</feature>
<dbReference type="Gene3D" id="1.10.443.10">
    <property type="entry name" value="Intergrase catalytic core"/>
    <property type="match status" value="1"/>
</dbReference>
<evidence type="ECO:0000313" key="3">
    <source>
        <dbReference type="EMBL" id="SKA22264.1"/>
    </source>
</evidence>
<dbReference type="Proteomes" id="UP000190135">
    <property type="component" value="Unassembled WGS sequence"/>
</dbReference>
<protein>
    <recommendedName>
        <fullName evidence="5">Phage integrase family protein</fullName>
    </recommendedName>
</protein>
<organism evidence="3 4">
    <name type="scientific">Consotaella salsifontis</name>
    <dbReference type="NCBI Taxonomy" id="1365950"/>
    <lineage>
        <taxon>Bacteria</taxon>
        <taxon>Pseudomonadati</taxon>
        <taxon>Pseudomonadota</taxon>
        <taxon>Alphaproteobacteria</taxon>
        <taxon>Hyphomicrobiales</taxon>
        <taxon>Aurantimonadaceae</taxon>
        <taxon>Consotaella</taxon>
    </lineage>
</organism>
<dbReference type="EMBL" id="FUXL01000008">
    <property type="protein sequence ID" value="SKA22264.1"/>
    <property type="molecule type" value="Genomic_DNA"/>
</dbReference>
<accession>A0A1T4S1Z2</accession>
<sequence>MPIMDLIRWFTGQDRRWAPSTVRQYRAALTCMIEAAAAARRISAEGQETLIAHLKSGPAPRDRHEEPRRTSAKKRKSVPIKEWGRLIGALINGDERDKLAASFISCNLPLGLRPVEYQDACSDGRTLKVINAKATNGRSFGMTRDIDLAPVTDQNPSFPAFLLRFLQRLREAAAEAGGWARLWSRIAARIARACKRCAIRRVSLYSTRHAALATAKQLLSMEEVAALAGHKTTRTATVHYAKRRSGLSARLRCGAPTPETTSQVKPSRKAERQTNIEYHEAAARTPSSIRAFPA</sequence>
<keyword evidence="1" id="KW-0233">DNA recombination</keyword>
<evidence type="ECO:0008006" key="5">
    <source>
        <dbReference type="Google" id="ProtNLM"/>
    </source>
</evidence>
<dbReference type="SUPFAM" id="SSF56349">
    <property type="entry name" value="DNA breaking-rejoining enzymes"/>
    <property type="match status" value="1"/>
</dbReference>
<evidence type="ECO:0000256" key="2">
    <source>
        <dbReference type="SAM" id="MobiDB-lite"/>
    </source>
</evidence>
<dbReference type="GO" id="GO:0006310">
    <property type="term" value="P:DNA recombination"/>
    <property type="evidence" value="ECO:0007669"/>
    <property type="project" value="UniProtKB-KW"/>
</dbReference>
<evidence type="ECO:0000256" key="1">
    <source>
        <dbReference type="ARBA" id="ARBA00023172"/>
    </source>
</evidence>
<proteinExistence type="predicted"/>
<dbReference type="InterPro" id="IPR011010">
    <property type="entry name" value="DNA_brk_join_enz"/>
</dbReference>
<keyword evidence="4" id="KW-1185">Reference proteome</keyword>
<dbReference type="GO" id="GO:0015074">
    <property type="term" value="P:DNA integration"/>
    <property type="evidence" value="ECO:0007669"/>
    <property type="project" value="InterPro"/>
</dbReference>
<feature type="region of interest" description="Disordered" evidence="2">
    <location>
        <begin position="55"/>
        <end position="75"/>
    </location>
</feature>
<evidence type="ECO:0000313" key="4">
    <source>
        <dbReference type="Proteomes" id="UP000190135"/>
    </source>
</evidence>
<dbReference type="GO" id="GO:0003677">
    <property type="term" value="F:DNA binding"/>
    <property type="evidence" value="ECO:0007669"/>
    <property type="project" value="InterPro"/>
</dbReference>